<evidence type="ECO:0000256" key="1">
    <source>
        <dbReference type="SAM" id="MobiDB-lite"/>
    </source>
</evidence>
<evidence type="ECO:0000313" key="2">
    <source>
        <dbReference type="EMBL" id="KAF0921839.1"/>
    </source>
</evidence>
<reference evidence="2 3" key="1">
    <citation type="submission" date="2019-11" db="EMBL/GenBank/DDBJ databases">
        <title>Whole genome sequence of Oryza granulata.</title>
        <authorList>
            <person name="Li W."/>
        </authorList>
    </citation>
    <scope>NUCLEOTIDE SEQUENCE [LARGE SCALE GENOMIC DNA]</scope>
    <source>
        <strain evidence="3">cv. Menghai</strain>
        <tissue evidence="2">Leaf</tissue>
    </source>
</reference>
<feature type="compositionally biased region" description="Basic and acidic residues" evidence="1">
    <location>
        <begin position="23"/>
        <end position="33"/>
    </location>
</feature>
<protein>
    <submittedName>
        <fullName evidence="2">Uncharacterized protein</fullName>
    </submittedName>
</protein>
<keyword evidence="3" id="KW-1185">Reference proteome</keyword>
<dbReference type="Proteomes" id="UP000479710">
    <property type="component" value="Unassembled WGS sequence"/>
</dbReference>
<sequence length="112" mass="12316">MASSSGGAVASLRPDQQQQGYALRKEHVDHRGTDQAISSSFSEKQTSKRALDQVPRSDLGVSTHALGREEDVYRGEEPIVAGEEELRVHRVLRQPLAADQVPCREQLPGNLQ</sequence>
<organism evidence="2 3">
    <name type="scientific">Oryza meyeriana var. granulata</name>
    <dbReference type="NCBI Taxonomy" id="110450"/>
    <lineage>
        <taxon>Eukaryota</taxon>
        <taxon>Viridiplantae</taxon>
        <taxon>Streptophyta</taxon>
        <taxon>Embryophyta</taxon>
        <taxon>Tracheophyta</taxon>
        <taxon>Spermatophyta</taxon>
        <taxon>Magnoliopsida</taxon>
        <taxon>Liliopsida</taxon>
        <taxon>Poales</taxon>
        <taxon>Poaceae</taxon>
        <taxon>BOP clade</taxon>
        <taxon>Oryzoideae</taxon>
        <taxon>Oryzeae</taxon>
        <taxon>Oryzinae</taxon>
        <taxon>Oryza</taxon>
        <taxon>Oryza meyeriana</taxon>
    </lineage>
</organism>
<dbReference type="AlphaFoldDB" id="A0A6G1EAR4"/>
<feature type="compositionally biased region" description="Polar residues" evidence="1">
    <location>
        <begin position="35"/>
        <end position="44"/>
    </location>
</feature>
<name>A0A6G1EAR4_9ORYZ</name>
<gene>
    <name evidence="2" type="ORF">E2562_020303</name>
</gene>
<evidence type="ECO:0000313" key="3">
    <source>
        <dbReference type="Proteomes" id="UP000479710"/>
    </source>
</evidence>
<dbReference type="EMBL" id="SPHZ02000004">
    <property type="protein sequence ID" value="KAF0921839.1"/>
    <property type="molecule type" value="Genomic_DNA"/>
</dbReference>
<proteinExistence type="predicted"/>
<comment type="caution">
    <text evidence="2">The sequence shown here is derived from an EMBL/GenBank/DDBJ whole genome shotgun (WGS) entry which is preliminary data.</text>
</comment>
<feature type="region of interest" description="Disordered" evidence="1">
    <location>
        <begin position="1"/>
        <end position="64"/>
    </location>
</feature>
<accession>A0A6G1EAR4</accession>